<name>A0ACD1AD37_9FIRM</name>
<accession>A0ACD1AD37</accession>
<evidence type="ECO:0000313" key="1">
    <source>
        <dbReference type="EMBL" id="QOX64199.1"/>
    </source>
</evidence>
<sequence length="110" mass="12409">MKQVNYLNFGGGINLESILEFIRPELFILIVFLYCVGLFLKLNDRFKNTWTIPYILLGISFLITLAYVSIYMGEGFSPQVLVAVIIQSVLIAAVTVFGNELIKQAMKRNG</sequence>
<gene>
    <name evidence="1" type="ORF">FRZ06_13050</name>
</gene>
<reference evidence="1" key="1">
    <citation type="submission" date="2019-08" db="EMBL/GenBank/DDBJ databases">
        <title>Genome sequence of Clostridiales bacterium MT110.</title>
        <authorList>
            <person name="Cao J."/>
        </authorList>
    </citation>
    <scope>NUCLEOTIDE SEQUENCE</scope>
    <source>
        <strain evidence="1">MT110</strain>
    </source>
</reference>
<dbReference type="EMBL" id="CP042469">
    <property type="protein sequence ID" value="QOX64199.1"/>
    <property type="molecule type" value="Genomic_DNA"/>
</dbReference>
<organism evidence="1 2">
    <name type="scientific">Anoxybacterium hadale</name>
    <dbReference type="NCBI Taxonomy" id="3408580"/>
    <lineage>
        <taxon>Bacteria</taxon>
        <taxon>Bacillati</taxon>
        <taxon>Bacillota</taxon>
        <taxon>Clostridia</taxon>
        <taxon>Peptostreptococcales</taxon>
        <taxon>Anaerovoracaceae</taxon>
        <taxon>Anoxybacterium</taxon>
    </lineage>
</organism>
<evidence type="ECO:0000313" key="2">
    <source>
        <dbReference type="Proteomes" id="UP000594014"/>
    </source>
</evidence>
<protein>
    <submittedName>
        <fullName evidence="1">Uncharacterized protein</fullName>
    </submittedName>
</protein>
<proteinExistence type="predicted"/>
<dbReference type="Proteomes" id="UP000594014">
    <property type="component" value="Chromosome"/>
</dbReference>
<keyword evidence="2" id="KW-1185">Reference proteome</keyword>